<dbReference type="OrthoDB" id="9793586at2"/>
<dbReference type="FunFam" id="3.40.50.720:FF:000307">
    <property type="entry name" value="2-dehydropantoate 2-reductase"/>
    <property type="match status" value="1"/>
</dbReference>
<dbReference type="RefSeq" id="WP_091740525.1">
    <property type="nucleotide sequence ID" value="NZ_FNNQ01000010.1"/>
</dbReference>
<dbReference type="Proteomes" id="UP000198534">
    <property type="component" value="Unassembled WGS sequence"/>
</dbReference>
<dbReference type="FunFam" id="1.10.1040.10:FF:000017">
    <property type="entry name" value="2-dehydropantoate 2-reductase"/>
    <property type="match status" value="1"/>
</dbReference>
<dbReference type="UniPathway" id="UPA00028">
    <property type="reaction ID" value="UER00004"/>
</dbReference>
<sequence length="308" mass="33979">MRILVLGAGAVGGYFGGRLHEAGEDVTFLVRSQRKQQLDEAGLVIRSTHGDYQARVKTIVTGEAADPFDVVLFSVKAYHLEQSFIDLEPYVSEKTMVIPLLNGITHLARLDEVFGKERVLGGLCFIETTLNEAGEIEQFSDQHDLVFGERDGSTSKRVERFQSAIHKTKVNGSKSDKIKVAMWQKYLFLSVFSGITSLMGESIGPIREVPGGRETIQELVSEVAIVAHSQEPELNEGVADITFSILDNLSGSMKSSMLRDIEKKGEVEADHLHGALLKMAPEGAELPRLTAVYAFLKVYEGKRQQGRL</sequence>
<dbReference type="AlphaFoldDB" id="A0A1H2Z204"/>
<dbReference type="Gene3D" id="1.10.1040.10">
    <property type="entry name" value="N-(1-d-carboxylethyl)-l-norvaline Dehydrogenase, domain 2"/>
    <property type="match status" value="1"/>
</dbReference>
<dbReference type="InterPro" id="IPR003710">
    <property type="entry name" value="ApbA"/>
</dbReference>
<keyword evidence="8" id="KW-1185">Reference proteome</keyword>
<feature type="domain" description="Ketopantoate reductase C-terminal" evidence="6">
    <location>
        <begin position="178"/>
        <end position="300"/>
    </location>
</feature>
<dbReference type="GO" id="GO:0008677">
    <property type="term" value="F:2-dehydropantoate 2-reductase activity"/>
    <property type="evidence" value="ECO:0007669"/>
    <property type="project" value="UniProtKB-EC"/>
</dbReference>
<dbReference type="EMBL" id="FNNQ01000010">
    <property type="protein sequence ID" value="SDX11337.1"/>
    <property type="molecule type" value="Genomic_DNA"/>
</dbReference>
<organism evidence="7 8">
    <name type="scientific">Marininema mesophilum</name>
    <dbReference type="NCBI Taxonomy" id="1048340"/>
    <lineage>
        <taxon>Bacteria</taxon>
        <taxon>Bacillati</taxon>
        <taxon>Bacillota</taxon>
        <taxon>Bacilli</taxon>
        <taxon>Bacillales</taxon>
        <taxon>Thermoactinomycetaceae</taxon>
        <taxon>Marininema</taxon>
    </lineage>
</organism>
<protein>
    <recommendedName>
        <fullName evidence="4">2-dehydropantoate 2-reductase</fullName>
        <ecNumber evidence="4">1.1.1.169</ecNumber>
    </recommendedName>
    <alternativeName>
        <fullName evidence="4">Ketopantoate reductase</fullName>
    </alternativeName>
</protein>
<name>A0A1H2Z204_9BACL</name>
<dbReference type="EC" id="1.1.1.169" evidence="4"/>
<keyword evidence="2 4" id="KW-0521">NADP</keyword>
<dbReference type="SUPFAM" id="SSF48179">
    <property type="entry name" value="6-phosphogluconate dehydrogenase C-terminal domain-like"/>
    <property type="match status" value="1"/>
</dbReference>
<comment type="catalytic activity">
    <reaction evidence="4">
        <text>(R)-pantoate + NADP(+) = 2-dehydropantoate + NADPH + H(+)</text>
        <dbReference type="Rhea" id="RHEA:16233"/>
        <dbReference type="ChEBI" id="CHEBI:11561"/>
        <dbReference type="ChEBI" id="CHEBI:15378"/>
        <dbReference type="ChEBI" id="CHEBI:15980"/>
        <dbReference type="ChEBI" id="CHEBI:57783"/>
        <dbReference type="ChEBI" id="CHEBI:58349"/>
        <dbReference type="EC" id="1.1.1.169"/>
    </reaction>
</comment>
<proteinExistence type="inferred from homology"/>
<dbReference type="Gene3D" id="3.40.50.720">
    <property type="entry name" value="NAD(P)-binding Rossmann-like Domain"/>
    <property type="match status" value="1"/>
</dbReference>
<evidence type="ECO:0000259" key="5">
    <source>
        <dbReference type="Pfam" id="PF02558"/>
    </source>
</evidence>
<evidence type="ECO:0000256" key="1">
    <source>
        <dbReference type="ARBA" id="ARBA00007870"/>
    </source>
</evidence>
<comment type="function">
    <text evidence="4">Catalyzes the NADPH-dependent reduction of ketopantoate into pantoic acid.</text>
</comment>
<evidence type="ECO:0000256" key="4">
    <source>
        <dbReference type="RuleBase" id="RU362068"/>
    </source>
</evidence>
<comment type="pathway">
    <text evidence="4">Cofactor biosynthesis; (R)-pantothenate biosynthesis; (R)-pantoate from 3-methyl-2-oxobutanoate: step 2/2.</text>
</comment>
<dbReference type="PANTHER" id="PTHR21708:SF26">
    <property type="entry name" value="2-DEHYDROPANTOATE 2-REDUCTASE"/>
    <property type="match status" value="1"/>
</dbReference>
<gene>
    <name evidence="7" type="ORF">SAMN05444487_11087</name>
</gene>
<dbReference type="PANTHER" id="PTHR21708">
    <property type="entry name" value="PROBABLE 2-DEHYDROPANTOATE 2-REDUCTASE"/>
    <property type="match status" value="1"/>
</dbReference>
<feature type="domain" description="Ketopantoate reductase N-terminal" evidence="5">
    <location>
        <begin position="3"/>
        <end position="151"/>
    </location>
</feature>
<evidence type="ECO:0000313" key="8">
    <source>
        <dbReference type="Proteomes" id="UP000198534"/>
    </source>
</evidence>
<dbReference type="GO" id="GO:0005737">
    <property type="term" value="C:cytoplasm"/>
    <property type="evidence" value="ECO:0007669"/>
    <property type="project" value="TreeGrafter"/>
</dbReference>
<dbReference type="InterPro" id="IPR013328">
    <property type="entry name" value="6PGD_dom2"/>
</dbReference>
<accession>A0A1H2Z204</accession>
<evidence type="ECO:0000313" key="7">
    <source>
        <dbReference type="EMBL" id="SDX11337.1"/>
    </source>
</evidence>
<dbReference type="Pfam" id="PF08546">
    <property type="entry name" value="ApbA_C"/>
    <property type="match status" value="1"/>
</dbReference>
<dbReference type="InterPro" id="IPR051402">
    <property type="entry name" value="KPR-Related"/>
</dbReference>
<dbReference type="SUPFAM" id="SSF51735">
    <property type="entry name" value="NAD(P)-binding Rossmann-fold domains"/>
    <property type="match status" value="1"/>
</dbReference>
<dbReference type="InterPro" id="IPR013332">
    <property type="entry name" value="KPR_N"/>
</dbReference>
<reference evidence="7 8" key="1">
    <citation type="submission" date="2016-10" db="EMBL/GenBank/DDBJ databases">
        <authorList>
            <person name="de Groot N.N."/>
        </authorList>
    </citation>
    <scope>NUCLEOTIDE SEQUENCE [LARGE SCALE GENOMIC DNA]</scope>
    <source>
        <strain evidence="7 8">DSM 45610</strain>
    </source>
</reference>
<keyword evidence="3 4" id="KW-0560">Oxidoreductase</keyword>
<dbReference type="InterPro" id="IPR013752">
    <property type="entry name" value="KPA_reductase"/>
</dbReference>
<evidence type="ECO:0000259" key="6">
    <source>
        <dbReference type="Pfam" id="PF08546"/>
    </source>
</evidence>
<dbReference type="STRING" id="1048340.SAMN05444487_11087"/>
<comment type="similarity">
    <text evidence="1 4">Belongs to the ketopantoate reductase family.</text>
</comment>
<dbReference type="GO" id="GO:0015940">
    <property type="term" value="P:pantothenate biosynthetic process"/>
    <property type="evidence" value="ECO:0007669"/>
    <property type="project" value="UniProtKB-UniPathway"/>
</dbReference>
<keyword evidence="4" id="KW-0566">Pantothenate biosynthesis</keyword>
<dbReference type="InterPro" id="IPR008927">
    <property type="entry name" value="6-PGluconate_DH-like_C_sf"/>
</dbReference>
<dbReference type="InterPro" id="IPR036291">
    <property type="entry name" value="NAD(P)-bd_dom_sf"/>
</dbReference>
<dbReference type="NCBIfam" id="TIGR00745">
    <property type="entry name" value="apbA_panE"/>
    <property type="match status" value="1"/>
</dbReference>
<evidence type="ECO:0000256" key="3">
    <source>
        <dbReference type="ARBA" id="ARBA00023002"/>
    </source>
</evidence>
<evidence type="ECO:0000256" key="2">
    <source>
        <dbReference type="ARBA" id="ARBA00022857"/>
    </source>
</evidence>
<dbReference type="Pfam" id="PF02558">
    <property type="entry name" value="ApbA"/>
    <property type="match status" value="1"/>
</dbReference>